<dbReference type="Gene3D" id="3.50.7.10">
    <property type="entry name" value="GroEL"/>
    <property type="match status" value="1"/>
</dbReference>
<feature type="binding site" evidence="7">
    <location>
        <position position="414"/>
    </location>
    <ligand>
        <name>ATP</name>
        <dbReference type="ChEBI" id="CHEBI:30616"/>
    </ligand>
</feature>
<dbReference type="NCBIfam" id="NF000592">
    <property type="entry name" value="PRK00013.1"/>
    <property type="match status" value="1"/>
</dbReference>
<sequence length="549" mass="57669">MAKDVLFGNDARVKMLQGVNILADAVKVTLGPKGRNVVLDKSFGGPAITKDGVSVAKEIELEDKFENMGAQMVKEVASKANDEAGDGTTTATVLAQAIVNEGLKSIAAGMNPMDLKRGIDKAVVAAVEELKGLSQECSDTKAIEQVGTISANSDETVGQIIATAMERVGTEGVITVEEGQALTDELDVVEGMQFDRGYLSPYFMTNQENGTVELENPFILLVDKKVSNIRELLTTLEGVAKAGKPLLIIAEDVEGEALATLVVNNMRGIVKVAAVKAPGFGDRRKAMLQDIATLTAGTVISEEIGMELEKATLEDLGQAKRVVISKDNTTIIDGIGEEADIQARVSQIRGQIEETSSDYDKEKLQERLAKLAGGVAVIKIGAATEVEMKEKKDRVEDALHATRAAVEEGVVAGGGVALVRAAAAIKSLEGVNEDQTHGINVAIRAMEAPLRQIATNSGDEASVVLNEVRNGEANYGYNAGNSTYGDMLEMGILDPTKVTRSALQFAASVAGLMLTTEAMITDKPADASAAPAMPDMGGMGGMGGMPGMM</sequence>
<dbReference type="PROSITE" id="PS00296">
    <property type="entry name" value="CHAPERONINS_CPN60"/>
    <property type="match status" value="1"/>
</dbReference>
<dbReference type="InterPro" id="IPR002423">
    <property type="entry name" value="Cpn60/GroEL/TCP-1"/>
</dbReference>
<dbReference type="PANTHER" id="PTHR45633">
    <property type="entry name" value="60 KDA HEAT SHOCK PROTEIN, MITOCHONDRIAL"/>
    <property type="match status" value="1"/>
</dbReference>
<evidence type="ECO:0000256" key="3">
    <source>
        <dbReference type="ARBA" id="ARBA00022741"/>
    </source>
</evidence>
<organism evidence="10 11">
    <name type="scientific">Thalassotalea algicola</name>
    <dbReference type="NCBI Taxonomy" id="2716224"/>
    <lineage>
        <taxon>Bacteria</taxon>
        <taxon>Pseudomonadati</taxon>
        <taxon>Pseudomonadota</taxon>
        <taxon>Gammaproteobacteria</taxon>
        <taxon>Alteromonadales</taxon>
        <taxon>Colwelliaceae</taxon>
        <taxon>Thalassotalea</taxon>
    </lineage>
</organism>
<evidence type="ECO:0000256" key="5">
    <source>
        <dbReference type="ARBA" id="ARBA00023186"/>
    </source>
</evidence>
<dbReference type="GO" id="GO:0051082">
    <property type="term" value="F:unfolded protein binding"/>
    <property type="evidence" value="ECO:0007669"/>
    <property type="project" value="UniProtKB-UniRule"/>
</dbReference>
<dbReference type="GO" id="GO:0140662">
    <property type="term" value="F:ATP-dependent protein folding chaperone"/>
    <property type="evidence" value="ECO:0007669"/>
    <property type="project" value="InterPro"/>
</dbReference>
<evidence type="ECO:0000256" key="8">
    <source>
        <dbReference type="RuleBase" id="RU000418"/>
    </source>
</evidence>
<dbReference type="InterPro" id="IPR001844">
    <property type="entry name" value="Cpn60/GroEL"/>
</dbReference>
<evidence type="ECO:0000256" key="4">
    <source>
        <dbReference type="ARBA" id="ARBA00022840"/>
    </source>
</evidence>
<keyword evidence="4 7" id="KW-0067">ATP-binding</keyword>
<dbReference type="AlphaFoldDB" id="A0A7Y0Q7D2"/>
<name>A0A7Y0Q7D2_9GAMM</name>
<dbReference type="FunFam" id="3.50.7.10:FF:000001">
    <property type="entry name" value="60 kDa chaperonin"/>
    <property type="match status" value="1"/>
</dbReference>
<comment type="similarity">
    <text evidence="1 7 8">Belongs to the chaperonin (HSP60) family.</text>
</comment>
<dbReference type="EC" id="5.6.1.7" evidence="7"/>
<feature type="binding site" evidence="7">
    <location>
        <position position="494"/>
    </location>
    <ligand>
        <name>ATP</name>
        <dbReference type="ChEBI" id="CHEBI:30616"/>
    </ligand>
</feature>
<dbReference type="Proteomes" id="UP000568664">
    <property type="component" value="Unassembled WGS sequence"/>
</dbReference>
<comment type="caution">
    <text evidence="10">The sequence shown here is derived from an EMBL/GenBank/DDBJ whole genome shotgun (WGS) entry which is preliminary data.</text>
</comment>
<proteinExistence type="inferred from homology"/>
<evidence type="ECO:0000256" key="6">
    <source>
        <dbReference type="ARBA" id="ARBA00023235"/>
    </source>
</evidence>
<keyword evidence="11" id="KW-1185">Reference proteome</keyword>
<dbReference type="Pfam" id="PF00118">
    <property type="entry name" value="Cpn60_TCP1"/>
    <property type="match status" value="1"/>
</dbReference>
<dbReference type="NCBIfam" id="TIGR02348">
    <property type="entry name" value="GroEL"/>
    <property type="match status" value="1"/>
</dbReference>
<dbReference type="GO" id="GO:0005737">
    <property type="term" value="C:cytoplasm"/>
    <property type="evidence" value="ECO:0007669"/>
    <property type="project" value="UniProtKB-SubCell"/>
</dbReference>
<evidence type="ECO:0000256" key="1">
    <source>
        <dbReference type="ARBA" id="ARBA00006607"/>
    </source>
</evidence>
<keyword evidence="3 7" id="KW-0547">Nucleotide-binding</keyword>
<dbReference type="InterPro" id="IPR027413">
    <property type="entry name" value="GROEL-like_equatorial_sf"/>
</dbReference>
<feature type="binding site" evidence="7">
    <location>
        <position position="50"/>
    </location>
    <ligand>
        <name>ATP</name>
        <dbReference type="ChEBI" id="CHEBI:30616"/>
    </ligand>
</feature>
<dbReference type="SUPFAM" id="SSF52029">
    <property type="entry name" value="GroEL apical domain-like"/>
    <property type="match status" value="1"/>
</dbReference>
<feature type="binding site" evidence="7">
    <location>
        <begin position="29"/>
        <end position="32"/>
    </location>
    <ligand>
        <name>ATP</name>
        <dbReference type="ChEBI" id="CHEBI:30616"/>
    </ligand>
</feature>
<feature type="binding site" evidence="7">
    <location>
        <begin position="86"/>
        <end position="90"/>
    </location>
    <ligand>
        <name>ATP</name>
        <dbReference type="ChEBI" id="CHEBI:30616"/>
    </ligand>
</feature>
<dbReference type="GO" id="GO:0005524">
    <property type="term" value="F:ATP binding"/>
    <property type="evidence" value="ECO:0007669"/>
    <property type="project" value="UniProtKB-UniRule"/>
</dbReference>
<evidence type="ECO:0000256" key="9">
    <source>
        <dbReference type="RuleBase" id="RU000419"/>
    </source>
</evidence>
<comment type="function">
    <text evidence="7 9">Together with its co-chaperonin GroES, plays an essential role in assisting protein folding. The GroEL-GroES system forms a nano-cage that allows encapsulation of the non-native substrate proteins and provides a physical environment optimized to promote and accelerate protein folding.</text>
</comment>
<dbReference type="RefSeq" id="WP_169075118.1">
    <property type="nucleotide sequence ID" value="NZ_JABBXH010000003.1"/>
</dbReference>
<dbReference type="Gene3D" id="1.10.560.10">
    <property type="entry name" value="GroEL-like equatorial domain"/>
    <property type="match status" value="1"/>
</dbReference>
<dbReference type="SUPFAM" id="SSF54849">
    <property type="entry name" value="GroEL-intermediate domain like"/>
    <property type="match status" value="1"/>
</dbReference>
<dbReference type="EMBL" id="JABBXH010000003">
    <property type="protein sequence ID" value="NMP31772.1"/>
    <property type="molecule type" value="Genomic_DNA"/>
</dbReference>
<dbReference type="PRINTS" id="PR00298">
    <property type="entry name" value="CHAPERONIN60"/>
</dbReference>
<dbReference type="InterPro" id="IPR027410">
    <property type="entry name" value="TCP-1-like_intermed_sf"/>
</dbReference>
<dbReference type="HAMAP" id="MF_00600">
    <property type="entry name" value="CH60"/>
    <property type="match status" value="1"/>
</dbReference>
<dbReference type="SUPFAM" id="SSF48592">
    <property type="entry name" value="GroEL equatorial domain-like"/>
    <property type="match status" value="1"/>
</dbReference>
<evidence type="ECO:0000256" key="7">
    <source>
        <dbReference type="HAMAP-Rule" id="MF_00600"/>
    </source>
</evidence>
<accession>A0A7Y0Q7D2</accession>
<comment type="caution">
    <text evidence="7">Lacks conserved residue(s) required for the propagation of feature annotation.</text>
</comment>
<dbReference type="NCBIfam" id="NF009488">
    <property type="entry name" value="PRK12850.1"/>
    <property type="match status" value="1"/>
</dbReference>
<dbReference type="Gene3D" id="3.30.260.10">
    <property type="entry name" value="TCP-1-like chaperonin intermediate domain"/>
    <property type="match status" value="1"/>
</dbReference>
<evidence type="ECO:0000313" key="11">
    <source>
        <dbReference type="Proteomes" id="UP000568664"/>
    </source>
</evidence>
<dbReference type="InterPro" id="IPR027409">
    <property type="entry name" value="GroEL-like_apical_dom_sf"/>
</dbReference>
<dbReference type="GO" id="GO:0042026">
    <property type="term" value="P:protein refolding"/>
    <property type="evidence" value="ECO:0007669"/>
    <property type="project" value="UniProtKB-UniRule"/>
</dbReference>
<dbReference type="GO" id="GO:0016853">
    <property type="term" value="F:isomerase activity"/>
    <property type="evidence" value="ECO:0007669"/>
    <property type="project" value="UniProtKB-KW"/>
</dbReference>
<gene>
    <name evidence="7 10" type="primary">groL</name>
    <name evidence="7" type="synonym">groEL</name>
    <name evidence="10" type="ORF">HII17_09370</name>
</gene>
<reference evidence="10 11" key="1">
    <citation type="submission" date="2020-04" db="EMBL/GenBank/DDBJ databases">
        <title>Thalassotalea sp. M1531, isolated from the surface of marine red alga.</title>
        <authorList>
            <person name="Pang L."/>
            <person name="Lu D.-C."/>
        </authorList>
    </citation>
    <scope>NUCLEOTIDE SEQUENCE [LARGE SCALE GENOMIC DNA]</scope>
    <source>
        <strain evidence="10 11">M1531</strain>
    </source>
</reference>
<protein>
    <recommendedName>
        <fullName evidence="7">Chaperonin GroEL</fullName>
        <ecNumber evidence="7">5.6.1.7</ecNumber>
    </recommendedName>
    <alternativeName>
        <fullName evidence="7">60 kDa chaperonin</fullName>
    </alternativeName>
    <alternativeName>
        <fullName evidence="7">Chaperonin-60</fullName>
        <shortName evidence="7">Cpn60</shortName>
    </alternativeName>
</protein>
<dbReference type="FunFam" id="1.10.560.10:FF:000001">
    <property type="entry name" value="60 kDa chaperonin"/>
    <property type="match status" value="1"/>
</dbReference>
<keyword evidence="6 7" id="KW-0413">Isomerase</keyword>
<evidence type="ECO:0000313" key="10">
    <source>
        <dbReference type="EMBL" id="NMP31772.1"/>
    </source>
</evidence>
<evidence type="ECO:0000256" key="2">
    <source>
        <dbReference type="ARBA" id="ARBA00022490"/>
    </source>
</evidence>
<dbReference type="InterPro" id="IPR018370">
    <property type="entry name" value="Chaperonin_Cpn60_CS"/>
</dbReference>
<keyword evidence="5 7" id="KW-0143">Chaperone</keyword>
<dbReference type="NCBIfam" id="NF009487">
    <property type="entry name" value="PRK12849.1"/>
    <property type="match status" value="1"/>
</dbReference>
<dbReference type="NCBIfam" id="NF009489">
    <property type="entry name" value="PRK12851.1"/>
    <property type="match status" value="1"/>
</dbReference>
<comment type="subcellular location">
    <subcellularLocation>
        <location evidence="7">Cytoplasm</location>
    </subcellularLocation>
</comment>
<keyword evidence="2 7" id="KW-0963">Cytoplasm</keyword>
<dbReference type="CDD" id="cd03344">
    <property type="entry name" value="GroEL"/>
    <property type="match status" value="1"/>
</dbReference>
<comment type="subunit">
    <text evidence="7 9">Forms a cylinder of 14 subunits composed of two heptameric rings stacked back-to-back. Interacts with the co-chaperonin GroES.</text>
</comment>